<feature type="transmembrane region" description="Helical" evidence="6">
    <location>
        <begin position="266"/>
        <end position="295"/>
    </location>
</feature>
<evidence type="ECO:0000256" key="5">
    <source>
        <dbReference type="ARBA" id="ARBA00023136"/>
    </source>
</evidence>
<evidence type="ECO:0000256" key="2">
    <source>
        <dbReference type="ARBA" id="ARBA00009773"/>
    </source>
</evidence>
<feature type="transmembrane region" description="Helical" evidence="6">
    <location>
        <begin position="337"/>
        <end position="363"/>
    </location>
</feature>
<feature type="transmembrane region" description="Helical" evidence="6">
    <location>
        <begin position="33"/>
        <end position="51"/>
    </location>
</feature>
<comment type="similarity">
    <text evidence="2">Belongs to the autoinducer-2 exporter (AI-2E) (TC 2.A.86) family.</text>
</comment>
<name>A0A1M6EW86_9RHOB</name>
<sequence length="384" mass="40683">MSDDSTAAQTPPARAETAILGPRDESLYLLRTIRRTVTMIFIILGLTAAYFSRDLLLPLVLGLLLTLVFSPLVRALKRIGIPAWISAVLLIGGLTVGAIAGGYALSGTATSMVANAPQTMAEAREKLSGILDTFERVQEVGAQVSDITDGEDGPADDTPGQDETVSVVADRPNFVMTAAGGVASFVSTTIAALVLALFLLASEDMFQRRIVETSKRLTDKKRAFTIMRDMERQMSRYLLAVTAINAGLGVCVGTALWALGLTSAPVWGVAAFLLNFIPFLGAAVGVVLVAITALVQFDSASYALLCPLAYLGLTTLEGNVVTPALVGRRLEINTVSVLVAVIVWVWLWGVPGAVLAVPILVVIKVICDNIERLQPIGRFLSGSN</sequence>
<keyword evidence="8" id="KW-1185">Reference proteome</keyword>
<dbReference type="Proteomes" id="UP000184292">
    <property type="component" value="Unassembled WGS sequence"/>
</dbReference>
<dbReference type="GO" id="GO:0016020">
    <property type="term" value="C:membrane"/>
    <property type="evidence" value="ECO:0007669"/>
    <property type="project" value="UniProtKB-SubCell"/>
</dbReference>
<evidence type="ECO:0000256" key="1">
    <source>
        <dbReference type="ARBA" id="ARBA00004141"/>
    </source>
</evidence>
<protein>
    <submittedName>
        <fullName evidence="7">Predicted PurR-regulated permease PerM</fullName>
    </submittedName>
</protein>
<dbReference type="InterPro" id="IPR002549">
    <property type="entry name" value="AI-2E-like"/>
</dbReference>
<evidence type="ECO:0000313" key="7">
    <source>
        <dbReference type="EMBL" id="SHI89706.1"/>
    </source>
</evidence>
<evidence type="ECO:0000313" key="8">
    <source>
        <dbReference type="Proteomes" id="UP000184292"/>
    </source>
</evidence>
<gene>
    <name evidence="7" type="ORF">SAMN05444417_2211</name>
</gene>
<evidence type="ECO:0000256" key="3">
    <source>
        <dbReference type="ARBA" id="ARBA00022692"/>
    </source>
</evidence>
<feature type="transmembrane region" description="Helical" evidence="6">
    <location>
        <begin position="57"/>
        <end position="76"/>
    </location>
</feature>
<dbReference type="Pfam" id="PF01594">
    <property type="entry name" value="AI-2E_transport"/>
    <property type="match status" value="1"/>
</dbReference>
<dbReference type="EMBL" id="FQYO01000003">
    <property type="protein sequence ID" value="SHI89706.1"/>
    <property type="molecule type" value="Genomic_DNA"/>
</dbReference>
<feature type="transmembrane region" description="Helical" evidence="6">
    <location>
        <begin position="302"/>
        <end position="325"/>
    </location>
</feature>
<feature type="transmembrane region" description="Helical" evidence="6">
    <location>
        <begin position="83"/>
        <end position="105"/>
    </location>
</feature>
<feature type="transmembrane region" description="Helical" evidence="6">
    <location>
        <begin position="237"/>
        <end position="260"/>
    </location>
</feature>
<dbReference type="PANTHER" id="PTHR21716:SF16">
    <property type="entry name" value="BLL1467 PROTEIN"/>
    <property type="match status" value="1"/>
</dbReference>
<feature type="transmembrane region" description="Helical" evidence="6">
    <location>
        <begin position="174"/>
        <end position="200"/>
    </location>
</feature>
<accession>A0A1M6EW86</accession>
<organism evidence="7 8">
    <name type="scientific">Wenxinia saemankumensis</name>
    <dbReference type="NCBI Taxonomy" id="1447782"/>
    <lineage>
        <taxon>Bacteria</taxon>
        <taxon>Pseudomonadati</taxon>
        <taxon>Pseudomonadota</taxon>
        <taxon>Alphaproteobacteria</taxon>
        <taxon>Rhodobacterales</taxon>
        <taxon>Roseobacteraceae</taxon>
        <taxon>Wenxinia</taxon>
    </lineage>
</organism>
<keyword evidence="3 6" id="KW-0812">Transmembrane</keyword>
<dbReference type="PANTHER" id="PTHR21716">
    <property type="entry name" value="TRANSMEMBRANE PROTEIN"/>
    <property type="match status" value="1"/>
</dbReference>
<comment type="subcellular location">
    <subcellularLocation>
        <location evidence="1">Membrane</location>
        <topology evidence="1">Multi-pass membrane protein</topology>
    </subcellularLocation>
</comment>
<dbReference type="RefSeq" id="WP_244526335.1">
    <property type="nucleotide sequence ID" value="NZ_FQYO01000003.1"/>
</dbReference>
<dbReference type="GO" id="GO:0055085">
    <property type="term" value="P:transmembrane transport"/>
    <property type="evidence" value="ECO:0007669"/>
    <property type="project" value="TreeGrafter"/>
</dbReference>
<dbReference type="AlphaFoldDB" id="A0A1M6EW86"/>
<reference evidence="7 8" key="1">
    <citation type="submission" date="2016-11" db="EMBL/GenBank/DDBJ databases">
        <authorList>
            <person name="Jaros S."/>
            <person name="Januszkiewicz K."/>
            <person name="Wedrychowicz H."/>
        </authorList>
    </citation>
    <scope>NUCLEOTIDE SEQUENCE [LARGE SCALE GENOMIC DNA]</scope>
    <source>
        <strain evidence="7 8">DSM 100565</strain>
    </source>
</reference>
<keyword evidence="5 6" id="KW-0472">Membrane</keyword>
<proteinExistence type="inferred from homology"/>
<dbReference type="STRING" id="1447782.SAMN05444417_2211"/>
<evidence type="ECO:0000256" key="6">
    <source>
        <dbReference type="SAM" id="Phobius"/>
    </source>
</evidence>
<evidence type="ECO:0000256" key="4">
    <source>
        <dbReference type="ARBA" id="ARBA00022989"/>
    </source>
</evidence>
<keyword evidence="4 6" id="KW-1133">Transmembrane helix</keyword>